<dbReference type="RefSeq" id="WP_338452548.1">
    <property type="nucleotide sequence ID" value="NZ_CP137640.1"/>
</dbReference>
<proteinExistence type="predicted"/>
<gene>
    <name evidence="1" type="ORF">R4Z09_12110</name>
</gene>
<keyword evidence="2" id="KW-1185">Reference proteome</keyword>
<organism evidence="1 2">
    <name type="scientific">Niallia oryzisoli</name>
    <dbReference type="NCBI Taxonomy" id="1737571"/>
    <lineage>
        <taxon>Bacteria</taxon>
        <taxon>Bacillati</taxon>
        <taxon>Bacillota</taxon>
        <taxon>Bacilli</taxon>
        <taxon>Bacillales</taxon>
        <taxon>Bacillaceae</taxon>
        <taxon>Niallia</taxon>
    </lineage>
</organism>
<sequence>MGMPVNNYTFFHSLSQIYYRQNNPELVDTLNPSYQKRIQALKKITDQVFESYNLFAFIIHDPEKHKEFAENLKRQFLNFHHKTGKQLLFFALTQPPEQWKDEEVQPEYFKHLQQVFREDRKLAVYPKQIEANLFNNSFNVRAISKVLKIPYEQLPAIVITSHPSLSSFQWYRTCTKQLGKQLKELAIVANELQQYKIECANPEVVQMKMFDLIKEEYDNDLNICEGKGDELLTESLATALSELLSFLINSGKNNLVFNEMAKSQINIAMRRVTDAIKETKGKLLNDNNNTKYLDILDDLCEKVGTFITLLQSSKEQNSDYSIQDFEVDSNQLFKIGNSVGNFLRSYQNHYPDLDFTPSAICLAKAFEIEINKSIVHWIRKKNNIILPDFYNEVQPGIDALVTPNMNNGKPINFNKSRENGTWHPPAMGQSYLIASKNIEKHEWKPLWIPEERKLLLREWQKISEIRNNAAHSEKVSVEDMMQLIESIKLLDTNLIFSKMASMRESFSRAELAPF</sequence>
<dbReference type="EMBL" id="CP137640">
    <property type="protein sequence ID" value="WVX83671.1"/>
    <property type="molecule type" value="Genomic_DNA"/>
</dbReference>
<name>A0ABZ2CKQ7_9BACI</name>
<accession>A0ABZ2CKQ7</accession>
<reference evidence="1 2" key="1">
    <citation type="submission" date="2023-10" db="EMBL/GenBank/DDBJ databases">
        <title>Niallia locisalis sp.nov. isolated from a salt pond sample.</title>
        <authorList>
            <person name="Li X.-J."/>
            <person name="Dong L."/>
        </authorList>
    </citation>
    <scope>NUCLEOTIDE SEQUENCE [LARGE SCALE GENOMIC DNA]</scope>
    <source>
        <strain evidence="1 2">DSM 29761</strain>
    </source>
</reference>
<evidence type="ECO:0008006" key="3">
    <source>
        <dbReference type="Google" id="ProtNLM"/>
    </source>
</evidence>
<dbReference type="Proteomes" id="UP001357223">
    <property type="component" value="Chromosome"/>
</dbReference>
<evidence type="ECO:0000313" key="2">
    <source>
        <dbReference type="Proteomes" id="UP001357223"/>
    </source>
</evidence>
<evidence type="ECO:0000313" key="1">
    <source>
        <dbReference type="EMBL" id="WVX83671.1"/>
    </source>
</evidence>
<protein>
    <recommendedName>
        <fullName evidence="3">Swt1-like HEPN domain-containing protein</fullName>
    </recommendedName>
</protein>